<proteinExistence type="predicted"/>
<dbReference type="AlphaFoldDB" id="A0A0A8ZVI9"/>
<name>A0A0A8ZVI9_ARUDO</name>
<reference evidence="1" key="1">
    <citation type="submission" date="2014-09" db="EMBL/GenBank/DDBJ databases">
        <authorList>
            <person name="Magalhaes I.L.F."/>
            <person name="Oliveira U."/>
            <person name="Santos F.R."/>
            <person name="Vidigal T.H.D.A."/>
            <person name="Brescovit A.D."/>
            <person name="Santos A.J."/>
        </authorList>
    </citation>
    <scope>NUCLEOTIDE SEQUENCE</scope>
    <source>
        <tissue evidence="1">Shoot tissue taken approximately 20 cm above the soil surface</tissue>
    </source>
</reference>
<evidence type="ECO:0000313" key="1">
    <source>
        <dbReference type="EMBL" id="JAD40775.1"/>
    </source>
</evidence>
<organism evidence="1">
    <name type="scientific">Arundo donax</name>
    <name type="common">Giant reed</name>
    <name type="synonym">Donax arundinaceus</name>
    <dbReference type="NCBI Taxonomy" id="35708"/>
    <lineage>
        <taxon>Eukaryota</taxon>
        <taxon>Viridiplantae</taxon>
        <taxon>Streptophyta</taxon>
        <taxon>Embryophyta</taxon>
        <taxon>Tracheophyta</taxon>
        <taxon>Spermatophyta</taxon>
        <taxon>Magnoliopsida</taxon>
        <taxon>Liliopsida</taxon>
        <taxon>Poales</taxon>
        <taxon>Poaceae</taxon>
        <taxon>PACMAD clade</taxon>
        <taxon>Arundinoideae</taxon>
        <taxon>Arundineae</taxon>
        <taxon>Arundo</taxon>
    </lineage>
</organism>
<sequence length="28" mass="3164">MQVLGKNTYGTCIQPVTLRQIISAQIWT</sequence>
<dbReference type="EMBL" id="GBRH01257120">
    <property type="protein sequence ID" value="JAD40775.1"/>
    <property type="molecule type" value="Transcribed_RNA"/>
</dbReference>
<protein>
    <submittedName>
        <fullName evidence="1">Uncharacterized protein</fullName>
    </submittedName>
</protein>
<reference evidence="1" key="2">
    <citation type="journal article" date="2015" name="Data Brief">
        <title>Shoot transcriptome of the giant reed, Arundo donax.</title>
        <authorList>
            <person name="Barrero R.A."/>
            <person name="Guerrero F.D."/>
            <person name="Moolhuijzen P."/>
            <person name="Goolsby J.A."/>
            <person name="Tidwell J."/>
            <person name="Bellgard S.E."/>
            <person name="Bellgard M.I."/>
        </authorList>
    </citation>
    <scope>NUCLEOTIDE SEQUENCE</scope>
    <source>
        <tissue evidence="1">Shoot tissue taken approximately 20 cm above the soil surface</tissue>
    </source>
</reference>
<accession>A0A0A8ZVI9</accession>